<name>A0ABT4T9F4_9ACTN</name>
<dbReference type="InterPro" id="IPR000524">
    <property type="entry name" value="Tscrpt_reg_HTH_GntR"/>
</dbReference>
<dbReference type="SMART" id="SM00895">
    <property type="entry name" value="FCD"/>
    <property type="match status" value="1"/>
</dbReference>
<dbReference type="SUPFAM" id="SSF48008">
    <property type="entry name" value="GntR ligand-binding domain-like"/>
    <property type="match status" value="1"/>
</dbReference>
<gene>
    <name evidence="5" type="ORF">OUY24_36395</name>
</gene>
<dbReference type="RefSeq" id="WP_148031071.1">
    <property type="nucleotide sequence ID" value="NZ_BAABFD010000037.1"/>
</dbReference>
<comment type="caution">
    <text evidence="5">The sequence shown here is derived from an EMBL/GenBank/DDBJ whole genome shotgun (WGS) entry which is preliminary data.</text>
</comment>
<sequence>MTNGTRPPKAAMLVAQRIMRDVSRDDLHPGDMLLPERIMLEKYEIGRGTLREALRLLEFHGVIALKPGPKGGPVLLDPDPSHLASTMLLLMQVKQAPFRAIMEVRATLEPKTGALAAERMSDDQIAELGRCLADMRDHMDDDYIFFDTNQRFHDIIAWGSGNALFGYIVDSLLGILDGTVAAVDYSAVGSDYPQRRRKAILKAHEEIYAMIAARDAAGAEARMQEHIDAYVRYVERKHPKLLEQTIRWDARS</sequence>
<dbReference type="PROSITE" id="PS50949">
    <property type="entry name" value="HTH_GNTR"/>
    <property type="match status" value="1"/>
</dbReference>
<dbReference type="InterPro" id="IPR036388">
    <property type="entry name" value="WH-like_DNA-bd_sf"/>
</dbReference>
<dbReference type="Gene3D" id="1.10.10.10">
    <property type="entry name" value="Winged helix-like DNA-binding domain superfamily/Winged helix DNA-binding domain"/>
    <property type="match status" value="1"/>
</dbReference>
<protein>
    <submittedName>
        <fullName evidence="5">FCD domain-containing protein</fullName>
    </submittedName>
</protein>
<evidence type="ECO:0000313" key="5">
    <source>
        <dbReference type="EMBL" id="MDA0646138.1"/>
    </source>
</evidence>
<keyword evidence="2" id="KW-0238">DNA-binding</keyword>
<dbReference type="Proteomes" id="UP001212498">
    <property type="component" value="Unassembled WGS sequence"/>
</dbReference>
<reference evidence="5 6" key="1">
    <citation type="submission" date="2022-11" db="EMBL/GenBank/DDBJ databases">
        <title>Nonomuraea corallina sp. nov., a new species of the genus Nonomuraea isolated from sea side sediment in Thai sea.</title>
        <authorList>
            <person name="Ngamcharungchit C."/>
            <person name="Matsumoto A."/>
            <person name="Suriyachadkun C."/>
            <person name="Panbangred W."/>
            <person name="Inahashi Y."/>
            <person name="Intra B."/>
        </authorList>
    </citation>
    <scope>NUCLEOTIDE SEQUENCE [LARGE SCALE GENOMIC DNA]</scope>
    <source>
        <strain evidence="5 6">DSM 43553</strain>
    </source>
</reference>
<dbReference type="InterPro" id="IPR008920">
    <property type="entry name" value="TF_FadR/GntR_C"/>
</dbReference>
<dbReference type="EMBL" id="JAPNUD010000175">
    <property type="protein sequence ID" value="MDA0646138.1"/>
    <property type="molecule type" value="Genomic_DNA"/>
</dbReference>
<dbReference type="InterPro" id="IPR011711">
    <property type="entry name" value="GntR_C"/>
</dbReference>
<keyword evidence="1" id="KW-0805">Transcription regulation</keyword>
<proteinExistence type="predicted"/>
<dbReference type="SMART" id="SM00345">
    <property type="entry name" value="HTH_GNTR"/>
    <property type="match status" value="1"/>
</dbReference>
<dbReference type="Pfam" id="PF00392">
    <property type="entry name" value="GntR"/>
    <property type="match status" value="1"/>
</dbReference>
<evidence type="ECO:0000313" key="6">
    <source>
        <dbReference type="Proteomes" id="UP001212498"/>
    </source>
</evidence>
<dbReference type="Pfam" id="PF07729">
    <property type="entry name" value="FCD"/>
    <property type="match status" value="1"/>
</dbReference>
<keyword evidence="6" id="KW-1185">Reference proteome</keyword>
<dbReference type="PANTHER" id="PTHR43537:SF5">
    <property type="entry name" value="UXU OPERON TRANSCRIPTIONAL REGULATOR"/>
    <property type="match status" value="1"/>
</dbReference>
<evidence type="ECO:0000256" key="1">
    <source>
        <dbReference type="ARBA" id="ARBA00023015"/>
    </source>
</evidence>
<dbReference type="Gene3D" id="1.20.120.530">
    <property type="entry name" value="GntR ligand-binding domain-like"/>
    <property type="match status" value="1"/>
</dbReference>
<feature type="domain" description="HTH gntR-type" evidence="4">
    <location>
        <begin position="8"/>
        <end position="78"/>
    </location>
</feature>
<evidence type="ECO:0000259" key="4">
    <source>
        <dbReference type="PROSITE" id="PS50949"/>
    </source>
</evidence>
<dbReference type="PANTHER" id="PTHR43537">
    <property type="entry name" value="TRANSCRIPTIONAL REGULATOR, GNTR FAMILY"/>
    <property type="match status" value="1"/>
</dbReference>
<organism evidence="5 6">
    <name type="scientific">Nonomuraea ferruginea</name>
    <dbReference type="NCBI Taxonomy" id="46174"/>
    <lineage>
        <taxon>Bacteria</taxon>
        <taxon>Bacillati</taxon>
        <taxon>Actinomycetota</taxon>
        <taxon>Actinomycetes</taxon>
        <taxon>Streptosporangiales</taxon>
        <taxon>Streptosporangiaceae</taxon>
        <taxon>Nonomuraea</taxon>
    </lineage>
</organism>
<keyword evidence="3" id="KW-0804">Transcription</keyword>
<dbReference type="SUPFAM" id="SSF46785">
    <property type="entry name" value="Winged helix' DNA-binding domain"/>
    <property type="match status" value="1"/>
</dbReference>
<evidence type="ECO:0000256" key="2">
    <source>
        <dbReference type="ARBA" id="ARBA00023125"/>
    </source>
</evidence>
<accession>A0ABT4T9F4</accession>
<evidence type="ECO:0000256" key="3">
    <source>
        <dbReference type="ARBA" id="ARBA00023163"/>
    </source>
</evidence>
<dbReference type="InterPro" id="IPR036390">
    <property type="entry name" value="WH_DNA-bd_sf"/>
</dbReference>